<dbReference type="AlphaFoldDB" id="X0U610"/>
<dbReference type="EMBL" id="BARS01019791">
    <property type="protein sequence ID" value="GAF94796.1"/>
    <property type="molecule type" value="Genomic_DNA"/>
</dbReference>
<reference evidence="1" key="1">
    <citation type="journal article" date="2014" name="Front. Microbiol.">
        <title>High frequency of phylogenetically diverse reductive dehalogenase-homologous genes in deep subseafloor sedimentary metagenomes.</title>
        <authorList>
            <person name="Kawai M."/>
            <person name="Futagami T."/>
            <person name="Toyoda A."/>
            <person name="Takaki Y."/>
            <person name="Nishi S."/>
            <person name="Hori S."/>
            <person name="Arai W."/>
            <person name="Tsubouchi T."/>
            <person name="Morono Y."/>
            <person name="Uchiyama I."/>
            <person name="Ito T."/>
            <person name="Fujiyama A."/>
            <person name="Inagaki F."/>
            <person name="Takami H."/>
        </authorList>
    </citation>
    <scope>NUCLEOTIDE SEQUENCE</scope>
    <source>
        <strain evidence="1">Expedition CK06-06</strain>
    </source>
</reference>
<proteinExistence type="predicted"/>
<organism evidence="1">
    <name type="scientific">marine sediment metagenome</name>
    <dbReference type="NCBI Taxonomy" id="412755"/>
    <lineage>
        <taxon>unclassified sequences</taxon>
        <taxon>metagenomes</taxon>
        <taxon>ecological metagenomes</taxon>
    </lineage>
</organism>
<sequence length="78" mass="8900">YRLDITNQYDRTKQYKYLTFLLMLMNSRPREGAKEATFREAIFLQTFSKDADLTISISSKIPSAKLGSCGDRPGNMGE</sequence>
<evidence type="ECO:0000313" key="1">
    <source>
        <dbReference type="EMBL" id="GAF94796.1"/>
    </source>
</evidence>
<gene>
    <name evidence="1" type="ORF">S01H1_32007</name>
</gene>
<feature type="non-terminal residue" evidence="1">
    <location>
        <position position="1"/>
    </location>
</feature>
<accession>X0U610</accession>
<name>X0U610_9ZZZZ</name>
<protein>
    <submittedName>
        <fullName evidence="1">Uncharacterized protein</fullName>
    </submittedName>
</protein>
<comment type="caution">
    <text evidence="1">The sequence shown here is derived from an EMBL/GenBank/DDBJ whole genome shotgun (WGS) entry which is preliminary data.</text>
</comment>